<dbReference type="RefSeq" id="WP_151535517.1">
    <property type="nucleotide sequence ID" value="NZ_WBOS01000006.1"/>
</dbReference>
<evidence type="ECO:0000313" key="2">
    <source>
        <dbReference type="EMBL" id="KAB2334442.1"/>
    </source>
</evidence>
<feature type="transmembrane region" description="Helical" evidence="1">
    <location>
        <begin position="36"/>
        <end position="55"/>
    </location>
</feature>
<evidence type="ECO:0008006" key="4">
    <source>
        <dbReference type="Google" id="ProtNLM"/>
    </source>
</evidence>
<comment type="caution">
    <text evidence="2">The sequence shown here is derived from an EMBL/GenBank/DDBJ whole genome shotgun (WGS) entry which is preliminary data.</text>
</comment>
<evidence type="ECO:0000256" key="1">
    <source>
        <dbReference type="SAM" id="Phobius"/>
    </source>
</evidence>
<keyword evidence="1" id="KW-1133">Transmembrane helix</keyword>
<protein>
    <recommendedName>
        <fullName evidence="4">DUF3098 domain-containing protein</fullName>
    </recommendedName>
</protein>
<accession>A0A6L3V4R6</accession>
<reference evidence="2 3" key="1">
    <citation type="journal article" date="2016" name="Antonie Van Leeuwenhoek">
        <title>Bacillus depressus sp. nov., isolated from soil of a sunflower field.</title>
        <authorList>
            <person name="Wei X."/>
            <person name="Xin D."/>
            <person name="Xin Y."/>
            <person name="Zhang H."/>
            <person name="Wang T."/>
            <person name="Zhang J."/>
        </authorList>
    </citation>
    <scope>NUCLEOTIDE SEQUENCE [LARGE SCALE GENOMIC DNA]</scope>
    <source>
        <strain evidence="2 3">BZ1</strain>
    </source>
</reference>
<keyword evidence="1" id="KW-0812">Transmembrane</keyword>
<dbReference type="AlphaFoldDB" id="A0A6L3V4R6"/>
<organism evidence="2 3">
    <name type="scientific">Cytobacillus depressus</name>
    <dbReference type="NCBI Taxonomy" id="1602942"/>
    <lineage>
        <taxon>Bacteria</taxon>
        <taxon>Bacillati</taxon>
        <taxon>Bacillota</taxon>
        <taxon>Bacilli</taxon>
        <taxon>Bacillales</taxon>
        <taxon>Bacillaceae</taxon>
        <taxon>Cytobacillus</taxon>
    </lineage>
</organism>
<name>A0A6L3V4R6_9BACI</name>
<sequence>MKKEVILRNTILIIMFLGIIYSIWEAITNWGKGFAGFLPFLLIVPIAVYGIVLFLPRKK</sequence>
<keyword evidence="3" id="KW-1185">Reference proteome</keyword>
<dbReference type="EMBL" id="WBOS01000006">
    <property type="protein sequence ID" value="KAB2334442.1"/>
    <property type="molecule type" value="Genomic_DNA"/>
</dbReference>
<feature type="transmembrane region" description="Helical" evidence="1">
    <location>
        <begin position="5"/>
        <end position="24"/>
    </location>
</feature>
<dbReference type="Proteomes" id="UP000481030">
    <property type="component" value="Unassembled WGS sequence"/>
</dbReference>
<evidence type="ECO:0000313" key="3">
    <source>
        <dbReference type="Proteomes" id="UP000481030"/>
    </source>
</evidence>
<proteinExistence type="predicted"/>
<gene>
    <name evidence="2" type="ORF">F7731_14605</name>
</gene>
<keyword evidence="1" id="KW-0472">Membrane</keyword>